<dbReference type="InterPro" id="IPR027954">
    <property type="entry name" value="Transcobalamin-like_C"/>
</dbReference>
<dbReference type="Gene3D" id="2.60.40.10">
    <property type="entry name" value="Immunoglobulins"/>
    <property type="match status" value="1"/>
</dbReference>
<feature type="region of interest" description="Disordered" evidence="1">
    <location>
        <begin position="931"/>
        <end position="963"/>
    </location>
</feature>
<dbReference type="InterPro" id="IPR001119">
    <property type="entry name" value="SLH_dom"/>
</dbReference>
<name>A0A8J4H6G2_9BACL</name>
<feature type="domain" description="SLH" evidence="3">
    <location>
        <begin position="1370"/>
        <end position="1432"/>
    </location>
</feature>
<evidence type="ECO:0000313" key="4">
    <source>
        <dbReference type="EMBL" id="GIQ70585.1"/>
    </source>
</evidence>
<dbReference type="InterPro" id="IPR008930">
    <property type="entry name" value="Terpenoid_cyclase/PrenylTrfase"/>
</dbReference>
<organism evidence="4 5">
    <name type="scientific">Xylanibacillus composti</name>
    <dbReference type="NCBI Taxonomy" id="1572762"/>
    <lineage>
        <taxon>Bacteria</taxon>
        <taxon>Bacillati</taxon>
        <taxon>Bacillota</taxon>
        <taxon>Bacilli</taxon>
        <taxon>Bacillales</taxon>
        <taxon>Paenibacillaceae</taxon>
        <taxon>Xylanibacillus</taxon>
    </lineage>
</organism>
<evidence type="ECO:0000256" key="1">
    <source>
        <dbReference type="SAM" id="MobiDB-lite"/>
    </source>
</evidence>
<keyword evidence="2" id="KW-0472">Membrane</keyword>
<protein>
    <recommendedName>
        <fullName evidence="3">SLH domain-containing protein</fullName>
    </recommendedName>
</protein>
<dbReference type="Gene3D" id="1.50.10.20">
    <property type="match status" value="2"/>
</dbReference>
<dbReference type="Pfam" id="PF14478">
    <property type="entry name" value="DUF4430"/>
    <property type="match status" value="1"/>
</dbReference>
<feature type="region of interest" description="Disordered" evidence="1">
    <location>
        <begin position="1487"/>
        <end position="1513"/>
    </location>
</feature>
<comment type="caution">
    <text evidence="4">The sequence shown here is derived from an EMBL/GenBank/DDBJ whole genome shotgun (WGS) entry which is preliminary data.</text>
</comment>
<feature type="transmembrane region" description="Helical" evidence="2">
    <location>
        <begin position="7"/>
        <end position="29"/>
    </location>
</feature>
<sequence>MSNDFKAFYRIGSIVLILALIMNMFYGLASYADEGGYEAGGNPVHAAEQLDSESFSQDEAATVAEQVYGEDPGHLDEFDLFTAEALEIEQAGTVYVTIENGTYLVADGAPWEGTLLDQYPVDIHAGATMMDAVETALAENNIAAEGVAAGYISNIHGLAAFDGGPMSGWMGTLNDWFTNAGFSATSIEDGDIISILYTTNGYGEDLGGSFYNQDTSLKSLFFDSGELSPQFSGEQSTYTLHIHEGITEIVVTPTAANKNYQVRVYLDAYDASSSGYKRTEAIPVAEGSQIIIGVGDPLWPSMNSSSGATLYTVAISYPEEEGDPQAAAPKEQLNKNLAYLVQTVRNPTFGTGGGEWSILSLARANYPVPEGYYDLYYENVEKAVKQLMVNPSHPGKLDRNKGSEHSRLMLGLVAIGKDVSNVAGYDIKEALADYQFVIRQGINGPIFALIALDSQNFDVPVLEGVAEQTTREKLIQYILDREVNKGGANAGGWALWGSVPDPDITSMAIQGLTPYYETDGEVRAAIDRAVAWLSSAQLEDGGYGAWGSQSSESVAQVIVALTGLKIDPHKDPRFRKNGRSALDALMEFAVPEGGFKHVKSGSVDGMATDQGTYALVAYDRFVEGKNRLYDMTDVPSEPEEKDETAPTILIHGIEDGQVFSRNEVLFTVSVTDNVDPVIQPTVMLNGEILTGTDGSYYAVLLVGTNTIRVEATDAAGNKSDVTYTLIYHVQVGQPEELPLPAGDKPVLEVPADSRDVNIPVAAGDSGKDITIKIPAAHRSKVTVDLPKNSSLPGIKVEKGDVAAEIPKGAAITSGDPAALELLTFKHANAAVTDKLSQSLPSDQKLDEIVQIISLGGDERIQFDRYVTITFLGAKGKSAAYMENGTLRLIEKFASDADGERSGKAEYAYDSGNHLIVKTKHFTDFIVYSASAQSPSGGGPDDGSGDDPDDGSAGGPGGGTGGGVIPPSQAYVTLSIDKLTIQKGYVLNPTRVEFHIGESVWDVLKREMDRRGIAYEFEYFAQYDSVYVQSIEGDGEFDHGSESGWMYNVNGVYPSYGASKYKLKDGDVVQWRYTTNLGEDLGEDNSKWEEPKNPGFPGMYGGAAAGGQHPVIEVPENISEDYVVSLTNNLKSADSITIKLPKQRSAKVLLDLEVLKDSLPNLKVQEESKLLVIDKGTKLASESAKIEVFTQLDQQDEALTSAVNAIVSEQKGRFVDAFVMGNSEEAVFFDNLITLTLNGKAGLQAGYLENHVFVPIPLYSSEDRGRQATRDREKQVFAYVSGNDLILRTNFLTTFVLYATDASDSGNIQLEDVYEDAGLISAWAYEAVKEATQLRFVEGSNSKINPKANVTRAEFTKMLVSVFGYELDGDQTVSFADVQENDWFYPYIQAAYREGLASGYDQAFYPHREISREEMAAMIQRALKLESGGGQEEIADLHEVSSWAQSVVQTVVEAEMMRVDADRKFTPKVKATREMAIVVALRAYHYEGGQRTSQEKPRDDGKNEAAGTKSGIQEAVQQQIEKTAAFMQETIPAPGVGSIGGEWTVLGLARSGEPIPSEYYERYYSNVELTLTEKSGQLHRVKYTEYDRVILALTALGKDITNVAGYDLREPLADFNTLTIQGINGPIFALLALDSRNYEIPEVEGVAVQTTRERLIAFILAREITGGGWALGQNPEEADADITAMAIQALTPYYPTNQDVKAAVDRGLQWLSKTQHGDGAYASWGSVNSESTAQVIVALTGLNIDPHTDARFVKNGRSAIDALMSFAVDSGGFYHVKPGEIGNGGAEPGVVDPMATDQAMYALVAYNRFVQGENRLYEMTDVE</sequence>
<keyword evidence="5" id="KW-1185">Reference proteome</keyword>
<feature type="compositionally biased region" description="Basic and acidic residues" evidence="1">
    <location>
        <begin position="1492"/>
        <end position="1502"/>
    </location>
</feature>
<dbReference type="Gene3D" id="2.170.130.30">
    <property type="match status" value="1"/>
</dbReference>
<dbReference type="SUPFAM" id="SSF48239">
    <property type="entry name" value="Terpenoid cyclases/Protein prenyltransferases"/>
    <property type="match status" value="2"/>
</dbReference>
<feature type="domain" description="SLH" evidence="3">
    <location>
        <begin position="1310"/>
        <end position="1369"/>
    </location>
</feature>
<evidence type="ECO:0000256" key="2">
    <source>
        <dbReference type="SAM" id="Phobius"/>
    </source>
</evidence>
<proteinExistence type="predicted"/>
<gene>
    <name evidence="4" type="ORF">XYCOK13_34090</name>
</gene>
<dbReference type="Proteomes" id="UP000677918">
    <property type="component" value="Unassembled WGS sequence"/>
</dbReference>
<accession>A0A8J4H6G2</accession>
<keyword evidence="2" id="KW-1133">Transmembrane helix</keyword>
<feature type="compositionally biased region" description="Gly residues" evidence="1">
    <location>
        <begin position="951"/>
        <end position="963"/>
    </location>
</feature>
<reference evidence="4" key="1">
    <citation type="submission" date="2021-04" db="EMBL/GenBank/DDBJ databases">
        <title>Draft genome sequence of Xylanibacillus composti strain K13.</title>
        <authorList>
            <person name="Uke A."/>
            <person name="Chhe C."/>
            <person name="Baramee S."/>
            <person name="Kosugi A."/>
        </authorList>
    </citation>
    <scope>NUCLEOTIDE SEQUENCE</scope>
    <source>
        <strain evidence="4">K13</strain>
    </source>
</reference>
<keyword evidence="2" id="KW-0812">Transmembrane</keyword>
<dbReference type="CDD" id="cd00688">
    <property type="entry name" value="ISOPREN_C2_like"/>
    <property type="match status" value="2"/>
</dbReference>
<evidence type="ECO:0000313" key="5">
    <source>
        <dbReference type="Proteomes" id="UP000677918"/>
    </source>
</evidence>
<dbReference type="PROSITE" id="PS51272">
    <property type="entry name" value="SLH"/>
    <property type="match status" value="2"/>
</dbReference>
<dbReference type="Pfam" id="PF00395">
    <property type="entry name" value="SLH"/>
    <property type="match status" value="2"/>
</dbReference>
<dbReference type="EMBL" id="BOVK01000051">
    <property type="protein sequence ID" value="GIQ70585.1"/>
    <property type="molecule type" value="Genomic_DNA"/>
</dbReference>
<evidence type="ECO:0000259" key="3">
    <source>
        <dbReference type="PROSITE" id="PS51272"/>
    </source>
</evidence>
<dbReference type="InterPro" id="IPR013783">
    <property type="entry name" value="Ig-like_fold"/>
</dbReference>